<comment type="caution">
    <text evidence="1">The sequence shown here is derived from an EMBL/GenBank/DDBJ whole genome shotgun (WGS) entry which is preliminary data.</text>
</comment>
<dbReference type="OrthoDB" id="1411841at2"/>
<dbReference type="RefSeq" id="WP_128535385.1">
    <property type="nucleotide sequence ID" value="NZ_SBIW01000008.1"/>
</dbReference>
<dbReference type="AlphaFoldDB" id="A0A3S3VJ06"/>
<dbReference type="EMBL" id="SBIW01000008">
    <property type="protein sequence ID" value="RWY49313.1"/>
    <property type="molecule type" value="Genomic_DNA"/>
</dbReference>
<proteinExistence type="predicted"/>
<dbReference type="Proteomes" id="UP000286701">
    <property type="component" value="Unassembled WGS sequence"/>
</dbReference>
<evidence type="ECO:0000313" key="2">
    <source>
        <dbReference type="Proteomes" id="UP000286701"/>
    </source>
</evidence>
<evidence type="ECO:0008006" key="3">
    <source>
        <dbReference type="Google" id="ProtNLM"/>
    </source>
</evidence>
<accession>A0A3S3VJ06</accession>
<name>A0A3S3VJ06_9SPHI</name>
<reference evidence="1 2" key="1">
    <citation type="submission" date="2019-01" db="EMBL/GenBank/DDBJ databases">
        <title>Mucilaginibacter antarcticum sp. nov., isolated from antarctic soil.</title>
        <authorList>
            <person name="Yan Y.-Q."/>
            <person name="Du Z.-J."/>
        </authorList>
    </citation>
    <scope>NUCLEOTIDE SEQUENCE [LARGE SCALE GENOMIC DNA]</scope>
    <source>
        <strain evidence="1 2">F01003</strain>
    </source>
</reference>
<evidence type="ECO:0000313" key="1">
    <source>
        <dbReference type="EMBL" id="RWY49313.1"/>
    </source>
</evidence>
<gene>
    <name evidence="1" type="ORF">EPL05_18050</name>
</gene>
<protein>
    <recommendedName>
        <fullName evidence="3">DAC domain-containing protein</fullName>
    </recommendedName>
</protein>
<keyword evidence="2" id="KW-1185">Reference proteome</keyword>
<organism evidence="1 2">
    <name type="scientific">Mucilaginibacter gilvus</name>
    <dbReference type="NCBI Taxonomy" id="2305909"/>
    <lineage>
        <taxon>Bacteria</taxon>
        <taxon>Pseudomonadati</taxon>
        <taxon>Bacteroidota</taxon>
        <taxon>Sphingobacteriia</taxon>
        <taxon>Sphingobacteriales</taxon>
        <taxon>Sphingobacteriaceae</taxon>
        <taxon>Mucilaginibacter</taxon>
    </lineage>
</organism>
<sequence length="344" mass="37986">MKDIKSVSMKNQILGETVAFLNQEKMDCPVTQEGLVELISQLVYYKEEGKSLYPEIYVFDDIDLIKKVIPTSQFCPIGTGEKTKATMLKALKKCAPLTDGGWVIYILRKENAFDYGVFRNGTPIHSVSISEALIDSGSEDLKAILIHQVAEKIIEVRGVTADSLLISFGSQHDSTNSPTENLSKFVDKIILNVPETLKEASKNFFVKLFLEVLQKGHGTLACVIKGSKNEIPKRLEDGIKLSERINVPKMIAELIDKGDLKANSILEGRFSLIAGMMQSDGITVFTDKGEVAAYNVFVKHPEKFLKGITTGGARSRTFLTLSILIGNGLEAAYIQSQDGKIEYK</sequence>